<evidence type="ECO:0000313" key="1">
    <source>
        <dbReference type="EMBL" id="KAI7995625.1"/>
    </source>
</evidence>
<accession>A0ACC0G3S1</accession>
<protein>
    <submittedName>
        <fullName evidence="1">Uncharacterized protein</fullName>
    </submittedName>
</protein>
<dbReference type="EMBL" id="CM045769">
    <property type="protein sequence ID" value="KAI7995625.1"/>
    <property type="molecule type" value="Genomic_DNA"/>
</dbReference>
<proteinExistence type="predicted"/>
<dbReference type="Proteomes" id="UP001060215">
    <property type="component" value="Chromosome 12"/>
</dbReference>
<comment type="caution">
    <text evidence="1">The sequence shown here is derived from an EMBL/GenBank/DDBJ whole genome shotgun (WGS) entry which is preliminary data.</text>
</comment>
<name>A0ACC0G3S1_9ERIC</name>
<reference evidence="1 2" key="1">
    <citation type="journal article" date="2022" name="Plant J.">
        <title>Chromosome-level genome of Camellia lanceoleosa provides a valuable resource for understanding genome evolution and self-incompatibility.</title>
        <authorList>
            <person name="Gong W."/>
            <person name="Xiao S."/>
            <person name="Wang L."/>
            <person name="Liao Z."/>
            <person name="Chang Y."/>
            <person name="Mo W."/>
            <person name="Hu G."/>
            <person name="Li W."/>
            <person name="Zhao G."/>
            <person name="Zhu H."/>
            <person name="Hu X."/>
            <person name="Ji K."/>
            <person name="Xiang X."/>
            <person name="Song Q."/>
            <person name="Yuan D."/>
            <person name="Jin S."/>
            <person name="Zhang L."/>
        </authorList>
    </citation>
    <scope>NUCLEOTIDE SEQUENCE [LARGE SCALE GENOMIC DNA]</scope>
    <source>
        <strain evidence="1">SQ_2022a</strain>
    </source>
</reference>
<sequence length="115" mass="13043">MLRVFAVEDVNKFKMSLMKGSDDDDDETPEGSSKHGDADDKYWMFRVVVNMYLHSLQYLSSASPCLPPPSGVSSPSSSEPLIKLILNLFNIPTSPLMHKCRKDLLRRWQYHGIIA</sequence>
<gene>
    <name evidence="1" type="ORF">LOK49_LG11G02886</name>
</gene>
<keyword evidence="2" id="KW-1185">Reference proteome</keyword>
<evidence type="ECO:0000313" key="2">
    <source>
        <dbReference type="Proteomes" id="UP001060215"/>
    </source>
</evidence>
<organism evidence="1 2">
    <name type="scientific">Camellia lanceoleosa</name>
    <dbReference type="NCBI Taxonomy" id="1840588"/>
    <lineage>
        <taxon>Eukaryota</taxon>
        <taxon>Viridiplantae</taxon>
        <taxon>Streptophyta</taxon>
        <taxon>Embryophyta</taxon>
        <taxon>Tracheophyta</taxon>
        <taxon>Spermatophyta</taxon>
        <taxon>Magnoliopsida</taxon>
        <taxon>eudicotyledons</taxon>
        <taxon>Gunneridae</taxon>
        <taxon>Pentapetalae</taxon>
        <taxon>asterids</taxon>
        <taxon>Ericales</taxon>
        <taxon>Theaceae</taxon>
        <taxon>Camellia</taxon>
    </lineage>
</organism>